<organism evidence="2 3">
    <name type="scientific">Globodera rostochiensis</name>
    <name type="common">Golden nematode worm</name>
    <name type="synonym">Heterodera rostochiensis</name>
    <dbReference type="NCBI Taxonomy" id="31243"/>
    <lineage>
        <taxon>Eukaryota</taxon>
        <taxon>Metazoa</taxon>
        <taxon>Ecdysozoa</taxon>
        <taxon>Nematoda</taxon>
        <taxon>Chromadorea</taxon>
        <taxon>Rhabditida</taxon>
        <taxon>Tylenchina</taxon>
        <taxon>Tylenchomorpha</taxon>
        <taxon>Tylenchoidea</taxon>
        <taxon>Heteroderidae</taxon>
        <taxon>Heteroderinae</taxon>
        <taxon>Globodera</taxon>
    </lineage>
</organism>
<evidence type="ECO:0000313" key="2">
    <source>
        <dbReference type="Proteomes" id="UP000887572"/>
    </source>
</evidence>
<reference evidence="3" key="1">
    <citation type="submission" date="2022-11" db="UniProtKB">
        <authorList>
            <consortium name="WormBaseParasite"/>
        </authorList>
    </citation>
    <scope>IDENTIFICATION</scope>
</reference>
<feature type="compositionally biased region" description="Basic and acidic residues" evidence="1">
    <location>
        <begin position="32"/>
        <end position="41"/>
    </location>
</feature>
<feature type="region of interest" description="Disordered" evidence="1">
    <location>
        <begin position="1"/>
        <end position="105"/>
    </location>
</feature>
<keyword evidence="2" id="KW-1185">Reference proteome</keyword>
<accession>A0A914IDE8</accession>
<proteinExistence type="predicted"/>
<dbReference type="Proteomes" id="UP000887572">
    <property type="component" value="Unplaced"/>
</dbReference>
<dbReference type="AlphaFoldDB" id="A0A914IDE8"/>
<protein>
    <submittedName>
        <fullName evidence="3">Uncharacterized protein</fullName>
    </submittedName>
</protein>
<name>A0A914IDE8_GLORO</name>
<evidence type="ECO:0000256" key="1">
    <source>
        <dbReference type="SAM" id="MobiDB-lite"/>
    </source>
</evidence>
<feature type="compositionally biased region" description="Polar residues" evidence="1">
    <location>
        <begin position="1"/>
        <end position="18"/>
    </location>
</feature>
<dbReference type="WBParaSite" id="Gr19_v10_g9194.t1">
    <property type="protein sequence ID" value="Gr19_v10_g9194.t1"/>
    <property type="gene ID" value="Gr19_v10_g9194"/>
</dbReference>
<evidence type="ECO:0000313" key="3">
    <source>
        <dbReference type="WBParaSite" id="Gr19_v10_g9194.t1"/>
    </source>
</evidence>
<feature type="compositionally biased region" description="Basic and acidic residues" evidence="1">
    <location>
        <begin position="95"/>
        <end position="105"/>
    </location>
</feature>
<sequence length="134" mass="14890">MQPSWINQNRDPTFSLSSGHARRGEYTQCGGKEGRKEGRAQEEEEGQRVSGDGAERRRKRGESEGGDGEAQSGASKCAEMAESDALDQDGKRRRAEITVRGDPSRRRLRIEVQVSTSRIVENTPRIVDPARYAT</sequence>